<accession>A0A5J4J2L9</accession>
<dbReference type="InterPro" id="IPR038323">
    <property type="entry name" value="ArAE_1_C_sf"/>
</dbReference>
<sequence>MKKMELPKTREEFEARAALYVFLQEIEQYLTIKSGFNMYGTRSVKQTKENTING</sequence>
<dbReference type="Gene3D" id="1.20.120.940">
    <property type="entry name" value="Putative aromatic acid exporter, C-terminal domain"/>
    <property type="match status" value="1"/>
</dbReference>
<keyword evidence="3" id="KW-1185">Reference proteome</keyword>
<dbReference type="Pfam" id="PF11728">
    <property type="entry name" value="ArAE_1_C"/>
    <property type="match status" value="1"/>
</dbReference>
<evidence type="ECO:0000259" key="1">
    <source>
        <dbReference type="Pfam" id="PF11728"/>
    </source>
</evidence>
<feature type="domain" description="Putative aromatic acid exporter C-terminal" evidence="1">
    <location>
        <begin position="1"/>
        <end position="34"/>
    </location>
</feature>
<dbReference type="EMBL" id="BKZQ01000005">
    <property type="protein sequence ID" value="GER69252.1"/>
    <property type="molecule type" value="Genomic_DNA"/>
</dbReference>
<evidence type="ECO:0000313" key="2">
    <source>
        <dbReference type="EMBL" id="GER69252.1"/>
    </source>
</evidence>
<protein>
    <recommendedName>
        <fullName evidence="1">Putative aromatic acid exporter C-terminal domain-containing protein</fullName>
    </recommendedName>
</protein>
<proteinExistence type="predicted"/>
<gene>
    <name evidence="2" type="ORF">BpJC7_05550</name>
</gene>
<name>A0A5J4J2L9_9BACI</name>
<dbReference type="InterPro" id="IPR021062">
    <property type="entry name" value="ArAE_1_C"/>
</dbReference>
<organism evidence="2 3">
    <name type="scientific">Weizmannia acidilactici</name>
    <dbReference type="NCBI Taxonomy" id="2607726"/>
    <lineage>
        <taxon>Bacteria</taxon>
        <taxon>Bacillati</taxon>
        <taxon>Bacillota</taxon>
        <taxon>Bacilli</taxon>
        <taxon>Bacillales</taxon>
        <taxon>Bacillaceae</taxon>
        <taxon>Heyndrickxia</taxon>
    </lineage>
</organism>
<reference evidence="2 3" key="1">
    <citation type="submission" date="2019-09" db="EMBL/GenBank/DDBJ databases">
        <title>Draft genome sequence of Bacillus sp. JC-7.</title>
        <authorList>
            <person name="Tanaka N."/>
            <person name="Shiwa Y."/>
            <person name="Fujita N."/>
            <person name="Tanasupawat S."/>
        </authorList>
    </citation>
    <scope>NUCLEOTIDE SEQUENCE [LARGE SCALE GENOMIC DNA]</scope>
    <source>
        <strain evidence="2 3">JC-7</strain>
    </source>
</reference>
<comment type="caution">
    <text evidence="2">The sequence shown here is derived from an EMBL/GenBank/DDBJ whole genome shotgun (WGS) entry which is preliminary data.</text>
</comment>
<evidence type="ECO:0000313" key="3">
    <source>
        <dbReference type="Proteomes" id="UP000391919"/>
    </source>
</evidence>
<dbReference type="AlphaFoldDB" id="A0A5J4J2L9"/>
<dbReference type="Proteomes" id="UP000391919">
    <property type="component" value="Unassembled WGS sequence"/>
</dbReference>